<sequence>MVDNTCHLHDNHPHIFCTFRYFHSQCFFDRHPPCHIVKRCRTVVQPVGKRRDLVKRALFRDLLEGAVNISDGGIGVQDIFAIHQQDILENTMGGRVGRSEVEDGKFFSFFKTTLPYIFLERMFGITDKNVFR</sequence>
<gene>
    <name evidence="1" type="ORF">SDC9_186222</name>
</gene>
<proteinExistence type="predicted"/>
<organism evidence="1">
    <name type="scientific">bioreactor metagenome</name>
    <dbReference type="NCBI Taxonomy" id="1076179"/>
    <lineage>
        <taxon>unclassified sequences</taxon>
        <taxon>metagenomes</taxon>
        <taxon>ecological metagenomes</taxon>
    </lineage>
</organism>
<accession>A0A645HIB1</accession>
<reference evidence="1" key="1">
    <citation type="submission" date="2019-08" db="EMBL/GenBank/DDBJ databases">
        <authorList>
            <person name="Kucharzyk K."/>
            <person name="Murdoch R.W."/>
            <person name="Higgins S."/>
            <person name="Loffler F."/>
        </authorList>
    </citation>
    <scope>NUCLEOTIDE SEQUENCE</scope>
</reference>
<comment type="caution">
    <text evidence="1">The sequence shown here is derived from an EMBL/GenBank/DDBJ whole genome shotgun (WGS) entry which is preliminary data.</text>
</comment>
<protein>
    <submittedName>
        <fullName evidence="1">Uncharacterized protein</fullName>
    </submittedName>
</protein>
<dbReference type="AlphaFoldDB" id="A0A645HIB1"/>
<name>A0A645HIB1_9ZZZZ</name>
<dbReference type="EMBL" id="VSSQ01094084">
    <property type="protein sequence ID" value="MPN38697.1"/>
    <property type="molecule type" value="Genomic_DNA"/>
</dbReference>
<evidence type="ECO:0000313" key="1">
    <source>
        <dbReference type="EMBL" id="MPN38697.1"/>
    </source>
</evidence>